<keyword evidence="3" id="KW-1185">Reference proteome</keyword>
<feature type="transmembrane region" description="Helical" evidence="1">
    <location>
        <begin position="323"/>
        <end position="341"/>
    </location>
</feature>
<gene>
    <name evidence="2" type="ORF">KB449_05350</name>
</gene>
<evidence type="ECO:0000313" key="3">
    <source>
        <dbReference type="Proteomes" id="UP001161691"/>
    </source>
</evidence>
<organism evidence="2 3">
    <name type="scientific">Cohnella hashimotonis</name>
    <dbReference type="NCBI Taxonomy" id="2826895"/>
    <lineage>
        <taxon>Bacteria</taxon>
        <taxon>Bacillati</taxon>
        <taxon>Bacillota</taxon>
        <taxon>Bacilli</taxon>
        <taxon>Bacillales</taxon>
        <taxon>Paenibacillaceae</taxon>
        <taxon>Cohnella</taxon>
    </lineage>
</organism>
<feature type="transmembrane region" description="Helical" evidence="1">
    <location>
        <begin position="391"/>
        <end position="409"/>
    </location>
</feature>
<dbReference type="InterPro" id="IPR010288">
    <property type="entry name" value="EcsB_ABC"/>
</dbReference>
<dbReference type="RefSeq" id="WP_282907380.1">
    <property type="nucleotide sequence ID" value="NZ_JAGRPV010000001.1"/>
</dbReference>
<proteinExistence type="predicted"/>
<feature type="transmembrane region" description="Helical" evidence="1">
    <location>
        <begin position="34"/>
        <end position="58"/>
    </location>
</feature>
<keyword evidence="1" id="KW-1133">Transmembrane helix</keyword>
<protein>
    <submittedName>
        <fullName evidence="2">ABC transporter permease</fullName>
    </submittedName>
</protein>
<accession>A0ABT6TC12</accession>
<evidence type="ECO:0000256" key="1">
    <source>
        <dbReference type="SAM" id="Phobius"/>
    </source>
</evidence>
<reference evidence="2" key="1">
    <citation type="submission" date="2023-04" db="EMBL/GenBank/DDBJ databases">
        <title>Comparative genomic analysis of Cohnella hashimotonis sp. nov., isolated from the International Space Station.</title>
        <authorList>
            <person name="Venkateswaran K."/>
            <person name="Simpson A."/>
        </authorList>
    </citation>
    <scope>NUCLEOTIDE SEQUENCE</scope>
    <source>
        <strain evidence="2">F6_2S_P_1</strain>
    </source>
</reference>
<sequence>MADPVQEEKLREARDWRRERASAFRREMFPYLRYVAQSGFAMLLAAIGITLLAGYAGLLSDMPQAWPADVVGVALLFFASIYTPLRSYLQPADTVFLLPAESRVLSANVLPALRSAAFFGALRALVVFIIFAPLYAKAPVTADAAPSEPAGWAALAAAIALLAAWNTYAAWQERRAVSATARLALRFARWTAVLLAAAALLTKPLLLAAGFALLAAAAVSTAALLTPRHRMPWDRLIAEEGAARRRWLSFLGWFVDIPTEEPPAASRAWIAWVADRVPRSKRFAWHFLYAKTFLRGEAFGAFWRWCTVMAVIALFARSTAVDAMVYIVGIVVGGLQLTELGRIRFAEHASVVPLSPEGRNTAASAVVRSAGLAAAALLWLIAWVPHAASSPIWWLIALALALAWTGWLLPRRLAARDEEEEL</sequence>
<comment type="caution">
    <text evidence="2">The sequence shown here is derived from an EMBL/GenBank/DDBJ whole genome shotgun (WGS) entry which is preliminary data.</text>
</comment>
<dbReference type="EMBL" id="JAGRPV010000001">
    <property type="protein sequence ID" value="MDI4644376.1"/>
    <property type="molecule type" value="Genomic_DNA"/>
</dbReference>
<feature type="transmembrane region" description="Helical" evidence="1">
    <location>
        <begin position="70"/>
        <end position="89"/>
    </location>
</feature>
<feature type="transmembrane region" description="Helical" evidence="1">
    <location>
        <begin position="362"/>
        <end position="385"/>
    </location>
</feature>
<dbReference type="Pfam" id="PF05975">
    <property type="entry name" value="EcsB"/>
    <property type="match status" value="1"/>
</dbReference>
<feature type="transmembrane region" description="Helical" evidence="1">
    <location>
        <begin position="109"/>
        <end position="132"/>
    </location>
</feature>
<keyword evidence="1" id="KW-0472">Membrane</keyword>
<evidence type="ECO:0000313" key="2">
    <source>
        <dbReference type="EMBL" id="MDI4644376.1"/>
    </source>
</evidence>
<keyword evidence="1" id="KW-0812">Transmembrane</keyword>
<feature type="transmembrane region" description="Helical" evidence="1">
    <location>
        <begin position="152"/>
        <end position="171"/>
    </location>
</feature>
<dbReference type="Proteomes" id="UP001161691">
    <property type="component" value="Unassembled WGS sequence"/>
</dbReference>
<name>A0ABT6TC12_9BACL</name>